<dbReference type="PRINTS" id="PR00411">
    <property type="entry name" value="PNDRDTASEI"/>
</dbReference>
<proteinExistence type="predicted"/>
<dbReference type="InterPro" id="IPR001258">
    <property type="entry name" value="NHL_repeat"/>
</dbReference>
<organism evidence="4 5">
    <name type="scientific">Cellulosimicrobium funkei</name>
    <dbReference type="NCBI Taxonomy" id="264251"/>
    <lineage>
        <taxon>Bacteria</taxon>
        <taxon>Bacillati</taxon>
        <taxon>Actinomycetota</taxon>
        <taxon>Actinomycetes</taxon>
        <taxon>Micrococcales</taxon>
        <taxon>Promicromonosporaceae</taxon>
        <taxon>Cellulosimicrobium</taxon>
    </lineage>
</organism>
<dbReference type="PANTHER" id="PTHR46388">
    <property type="entry name" value="NHL REPEAT-CONTAINING PROTEIN 2"/>
    <property type="match status" value="1"/>
</dbReference>
<dbReference type="PRINTS" id="PR00368">
    <property type="entry name" value="FADPNR"/>
</dbReference>
<feature type="compositionally biased region" description="Low complexity" evidence="2">
    <location>
        <begin position="288"/>
        <end position="298"/>
    </location>
</feature>
<evidence type="ECO:0000256" key="1">
    <source>
        <dbReference type="ARBA" id="ARBA00022737"/>
    </source>
</evidence>
<comment type="caution">
    <text evidence="4">The sequence shown here is derived from an EMBL/GenBank/DDBJ whole genome shotgun (WGS) entry which is preliminary data.</text>
</comment>
<keyword evidence="1" id="KW-0677">Repeat</keyword>
<feature type="domain" description="Thioredoxin" evidence="3">
    <location>
        <begin position="417"/>
        <end position="589"/>
    </location>
</feature>
<dbReference type="InterPro" id="IPR023753">
    <property type="entry name" value="FAD/NAD-binding_dom"/>
</dbReference>
<reference evidence="4 5" key="1">
    <citation type="submission" date="2019-03" db="EMBL/GenBank/DDBJ databases">
        <title>Cellulosimicrobium funkei JCM14302 Assembly.</title>
        <authorList>
            <person name="Dou T."/>
        </authorList>
    </citation>
    <scope>NUCLEOTIDE SEQUENCE [LARGE SCALE GENOMIC DNA]</scope>
    <source>
        <strain evidence="4 5">JCM 14302</strain>
    </source>
</reference>
<dbReference type="InterPro" id="IPR011042">
    <property type="entry name" value="6-blade_b-propeller_TolB-like"/>
</dbReference>
<feature type="compositionally biased region" description="Pro residues" evidence="2">
    <location>
        <begin position="299"/>
        <end position="311"/>
    </location>
</feature>
<accession>A0A4Y8R3V6</accession>
<dbReference type="InterPro" id="IPR036249">
    <property type="entry name" value="Thioredoxin-like_sf"/>
</dbReference>
<name>A0A4Y8R3V6_9MICO</name>
<dbReference type="Gene3D" id="2.120.10.30">
    <property type="entry name" value="TolB, C-terminal domain"/>
    <property type="match status" value="2"/>
</dbReference>
<evidence type="ECO:0000259" key="3">
    <source>
        <dbReference type="PROSITE" id="PS51352"/>
    </source>
</evidence>
<dbReference type="Gene3D" id="3.40.30.10">
    <property type="entry name" value="Glutaredoxin"/>
    <property type="match status" value="1"/>
</dbReference>
<dbReference type="PANTHER" id="PTHR46388:SF2">
    <property type="entry name" value="NHL REPEAT-CONTAINING PROTEIN 2"/>
    <property type="match status" value="1"/>
</dbReference>
<dbReference type="CDD" id="cd14951">
    <property type="entry name" value="NHL-2_like"/>
    <property type="match status" value="1"/>
</dbReference>
<dbReference type="InterPro" id="IPR045302">
    <property type="entry name" value="NHL2_NHL_rpt_dom"/>
</dbReference>
<dbReference type="Gene3D" id="3.50.50.60">
    <property type="entry name" value="FAD/NAD(P)-binding domain"/>
    <property type="match status" value="2"/>
</dbReference>
<dbReference type="InterPro" id="IPR036188">
    <property type="entry name" value="FAD/NAD-bd_sf"/>
</dbReference>
<dbReference type="SUPFAM" id="SSF101898">
    <property type="entry name" value="NHL repeat"/>
    <property type="match status" value="1"/>
</dbReference>
<dbReference type="Pfam" id="PF01436">
    <property type="entry name" value="NHL"/>
    <property type="match status" value="1"/>
</dbReference>
<dbReference type="Pfam" id="PF13905">
    <property type="entry name" value="Thioredoxin_8"/>
    <property type="match status" value="1"/>
</dbReference>
<feature type="compositionally biased region" description="Low complexity" evidence="2">
    <location>
        <begin position="380"/>
        <end position="390"/>
    </location>
</feature>
<dbReference type="EMBL" id="SOZH01000004">
    <property type="protein sequence ID" value="TFF12628.1"/>
    <property type="molecule type" value="Genomic_DNA"/>
</dbReference>
<sequence length="1113" mass="115049">MLTTFLLRADTPMGYGWDGEYTHRGYLGQGGEMGDVDRPDVVVVGGGAAGRAAVTTLRGEGFDGRVVLVHGEEGEPYLRTLVDKAILQGLLTAEQAALPVPLDVELVRARATGLDPARRAVVLADGRELTAAAVVLATGAVPRPGPAVDRVPALAGADGGEPRVVHLHTARDAERLRALLGPDPARRTVTVLGAGFVGSETAAWLAEVGATVHLVARSRLPLAGALGTAVARAVALRHEEHLDAHLGRRVEAVTEHPGGVTVRLAGGRSWSPTSPSSRTAPRPPHPAPAAASTSTTASPSPPRPACSPPGRSPSTGTGTDDGSGPTTGTPPSRRAPTRRAPPCAVSSAARTPARTCPTPVSPSCCTAPRSPGSASPCPARPRSTARSTAAGCSPSCVSGATWSPWSASARRGSSTRCAETCAAPEASSVHSAPARENGRVTTERLPRVRASELVGRGWLNTGGRDLTLADLRGKIVLVDFWTFCCVNCLHVLDELRELEERHRDVLVVVGVHSPKFEHEADPAALAAAVERYEVHHPVLDDPELVTWSAYAARAWPTLVVVDPEGYVVAQMAGEGHASAIAALVEELVSEHDAKGTLHRGDGPYVAPEPSSGTLRFPAKAIELPGGNILVADAGHHALAELLPDGETLVRRIGSGERGLADGGPEDARFAEPNGLCLVPVELRPWLGYDVVVADTANHVLRGVRLEDGHVTTVAGTGEQFMVGGVENVVLREGRGADVTGHGPAEAGGQYAPLDVRLSSPWDVAWSQDLAAFVVAMAGNHTLWAFDGEQGSMTHLAGTMNEGLEDGPGASAWFAQPSGLAVAPDGAVWVADAETSALRRVTAVTGEGVEVRTAVGQGLFDFGHRDGPAEQALMQHPLGVATLPDGSVVVADTYDGALRRFAPAAGDAGSVGDDTSGTRLAGEVTTLATGLAEPSGVVVQVGEGPDGEPQVHLLVVESAAHRLTRVALPASLAGEVLDGGAHRTQRPVTDIGAGPLWLDVPFVPAPGQKLDDRFGPSTELRVSATPPELLLSGEGVGVELGRDLVINPAVGEGVLHVTARAASCDVVPLGPDGEPDPDVFPACHLAQQDWGVPVRVVDRGEPGDVPSLTLPLRG</sequence>
<dbReference type="Pfam" id="PF07992">
    <property type="entry name" value="Pyr_redox_2"/>
    <property type="match status" value="1"/>
</dbReference>
<dbReference type="GO" id="GO:0016491">
    <property type="term" value="F:oxidoreductase activity"/>
    <property type="evidence" value="ECO:0007669"/>
    <property type="project" value="InterPro"/>
</dbReference>
<dbReference type="Proteomes" id="UP000298003">
    <property type="component" value="Unassembled WGS sequence"/>
</dbReference>
<dbReference type="SUPFAM" id="SSF51905">
    <property type="entry name" value="FAD/NAD(P)-binding domain"/>
    <property type="match status" value="1"/>
</dbReference>
<keyword evidence="5" id="KW-1185">Reference proteome</keyword>
<dbReference type="PROSITE" id="PS51352">
    <property type="entry name" value="THIOREDOXIN_2"/>
    <property type="match status" value="1"/>
</dbReference>
<gene>
    <name evidence="4" type="ORF">E1O70_07090</name>
</gene>
<evidence type="ECO:0000256" key="2">
    <source>
        <dbReference type="SAM" id="MobiDB-lite"/>
    </source>
</evidence>
<evidence type="ECO:0000313" key="5">
    <source>
        <dbReference type="Proteomes" id="UP000298003"/>
    </source>
</evidence>
<dbReference type="AlphaFoldDB" id="A0A4Y8R3V6"/>
<feature type="compositionally biased region" description="Low complexity" evidence="2">
    <location>
        <begin position="268"/>
        <end position="280"/>
    </location>
</feature>
<dbReference type="SUPFAM" id="SSF52833">
    <property type="entry name" value="Thioredoxin-like"/>
    <property type="match status" value="1"/>
</dbReference>
<feature type="compositionally biased region" description="Low complexity" evidence="2">
    <location>
        <begin position="312"/>
        <end position="342"/>
    </location>
</feature>
<protein>
    <submittedName>
        <fullName evidence="4">Redoxin domain-containing protein</fullName>
    </submittedName>
</protein>
<dbReference type="InterPro" id="IPR012336">
    <property type="entry name" value="Thioredoxin-like_fold"/>
</dbReference>
<evidence type="ECO:0000313" key="4">
    <source>
        <dbReference type="EMBL" id="TFF12628.1"/>
    </source>
</evidence>
<dbReference type="InterPro" id="IPR013766">
    <property type="entry name" value="Thioredoxin_domain"/>
</dbReference>
<feature type="region of interest" description="Disordered" evidence="2">
    <location>
        <begin position="253"/>
        <end position="398"/>
    </location>
</feature>